<feature type="coiled-coil region" evidence="6">
    <location>
        <begin position="238"/>
        <end position="294"/>
    </location>
</feature>
<feature type="domain" description="Band 7" evidence="9">
    <location>
        <begin position="25"/>
        <end position="193"/>
    </location>
</feature>
<dbReference type="InterPro" id="IPR036013">
    <property type="entry name" value="Band_7/SPFH_dom_sf"/>
</dbReference>
<dbReference type="SUPFAM" id="SSF117892">
    <property type="entry name" value="Band 7/SPFH domain"/>
    <property type="match status" value="1"/>
</dbReference>
<evidence type="ECO:0000256" key="7">
    <source>
        <dbReference type="SAM" id="MobiDB-lite"/>
    </source>
</evidence>
<dbReference type="InterPro" id="IPR027705">
    <property type="entry name" value="Flotillin_fam"/>
</dbReference>
<dbReference type="PANTHER" id="PTHR13806:SF31">
    <property type="entry name" value="FLOTILLIN-LIKE PROTEIN 1-RELATED"/>
    <property type="match status" value="1"/>
</dbReference>
<evidence type="ECO:0000313" key="10">
    <source>
        <dbReference type="EMBL" id="AWI07905.1"/>
    </source>
</evidence>
<evidence type="ECO:0000256" key="4">
    <source>
        <dbReference type="ARBA" id="ARBA00022475"/>
    </source>
</evidence>
<dbReference type="OrthoDB" id="9786220at2"/>
<dbReference type="PANTHER" id="PTHR13806">
    <property type="entry name" value="FLOTILLIN-RELATED"/>
    <property type="match status" value="1"/>
</dbReference>
<keyword evidence="5 8" id="KW-0472">Membrane</keyword>
<organism evidence="10 11">
    <name type="scientific">Ereboglobus luteus</name>
    <dbReference type="NCBI Taxonomy" id="1796921"/>
    <lineage>
        <taxon>Bacteria</taxon>
        <taxon>Pseudomonadati</taxon>
        <taxon>Verrucomicrobiota</taxon>
        <taxon>Opitutia</taxon>
        <taxon>Opitutales</taxon>
        <taxon>Opitutaceae</taxon>
        <taxon>Ereboglobus</taxon>
    </lineage>
</organism>
<dbReference type="KEGG" id="elut:CKA38_00305"/>
<comment type="similarity">
    <text evidence="3">Belongs to the band 7/mec-2 family. Flotillin subfamily.</text>
</comment>
<dbReference type="EMBL" id="CP023004">
    <property type="protein sequence ID" value="AWI07905.1"/>
    <property type="molecule type" value="Genomic_DNA"/>
</dbReference>
<evidence type="ECO:0000259" key="9">
    <source>
        <dbReference type="SMART" id="SM00244"/>
    </source>
</evidence>
<reference evidence="10 11" key="1">
    <citation type="journal article" date="2018" name="Syst. Appl. Microbiol.">
        <title>Ereboglobus luteus gen. nov. sp. nov. from cockroach guts, and new insights into the oxygen relationship of the genera Opitutus and Didymococcus (Verrucomicrobia: Opitutaceae).</title>
        <authorList>
            <person name="Tegtmeier D."/>
            <person name="Belitz A."/>
            <person name="Radek R."/>
            <person name="Heimerl T."/>
            <person name="Brune A."/>
        </authorList>
    </citation>
    <scope>NUCLEOTIDE SEQUENCE [LARGE SCALE GENOMIC DNA]</scope>
    <source>
        <strain evidence="10 11">Ho45</strain>
    </source>
</reference>
<name>A0A2U8DZD4_9BACT</name>
<protein>
    <submittedName>
        <fullName evidence="10">Flotillin</fullName>
    </submittedName>
</protein>
<keyword evidence="11" id="KW-1185">Reference proteome</keyword>
<dbReference type="CDD" id="cd03399">
    <property type="entry name" value="SPFH_flotillin"/>
    <property type="match status" value="1"/>
</dbReference>
<evidence type="ECO:0000256" key="5">
    <source>
        <dbReference type="ARBA" id="ARBA00023136"/>
    </source>
</evidence>
<evidence type="ECO:0000256" key="8">
    <source>
        <dbReference type="SAM" id="Phobius"/>
    </source>
</evidence>
<dbReference type="SMART" id="SM00244">
    <property type="entry name" value="PHB"/>
    <property type="match status" value="1"/>
</dbReference>
<accession>A0A2U8DZD4</accession>
<dbReference type="RefSeq" id="WP_108823713.1">
    <property type="nucleotide sequence ID" value="NZ_CP023004.1"/>
</dbReference>
<keyword evidence="6" id="KW-0175">Coiled coil</keyword>
<keyword evidence="4" id="KW-1003">Cell membrane</keyword>
<dbReference type="InterPro" id="IPR001107">
    <property type="entry name" value="Band_7"/>
</dbReference>
<sequence length="500" mass="52330">MSDITVPLLAVFVIFIVMIGIGVARRYRMCPPDRILVVYGKVGAGAARCYNGGSTFVMPIFQSYAYLNLTPITIEIPLRSALSSQNIRVNAPANFAVAISNDPAVMGNAATRLLGKAPPEIAELAREIITGQMRVVIASMTIEEINADREKLISLITKGVEVELRKIGLHLINCNITDITDESGYIDALGKEAAAKAINDAQIKVAQENQRGAIGKAEAEKLQAIRVAEAEASAAIGRNKAEQDIVASQAELAEKKAEADRRAEVAQKTAKAKAEQAAYEAQKATEDARAMRDEASAVADQVAQANAAKEKVRVDAEATAIRAKVTAEGQAAAVRIAAEGDAASVKTRAEADAAAIELKLTAEAKGKQAILEAEAKGRQALLDAQADGLAKFTQGGRDATAAINLILAQQVVEVARVQSDAIQKLKFDKVVVMGGGKDGASAGGFVQDLYKNVLPLHEVAKAAGVVLPGFLGTEAGKTAPQQAASAPVAPTTATPPKNKA</sequence>
<evidence type="ECO:0000313" key="11">
    <source>
        <dbReference type="Proteomes" id="UP000244896"/>
    </source>
</evidence>
<keyword evidence="8" id="KW-1133">Transmembrane helix</keyword>
<proteinExistence type="inferred from homology"/>
<dbReference type="Proteomes" id="UP000244896">
    <property type="component" value="Chromosome"/>
</dbReference>
<comment type="subcellular location">
    <subcellularLocation>
        <location evidence="2">Cell membrane</location>
    </subcellularLocation>
    <subcellularLocation>
        <location evidence="1">Membrane</location>
        <topology evidence="1">Single-pass membrane protein</topology>
    </subcellularLocation>
</comment>
<feature type="region of interest" description="Disordered" evidence="7">
    <location>
        <begin position="478"/>
        <end position="500"/>
    </location>
</feature>
<feature type="transmembrane region" description="Helical" evidence="8">
    <location>
        <begin position="6"/>
        <end position="24"/>
    </location>
</feature>
<keyword evidence="8" id="KW-0812">Transmembrane</keyword>
<evidence type="ECO:0000256" key="6">
    <source>
        <dbReference type="SAM" id="Coils"/>
    </source>
</evidence>
<evidence type="ECO:0000256" key="1">
    <source>
        <dbReference type="ARBA" id="ARBA00004167"/>
    </source>
</evidence>
<dbReference type="Pfam" id="PF01145">
    <property type="entry name" value="Band_7"/>
    <property type="match status" value="1"/>
</dbReference>
<dbReference type="GO" id="GO:0005886">
    <property type="term" value="C:plasma membrane"/>
    <property type="evidence" value="ECO:0007669"/>
    <property type="project" value="UniProtKB-SubCell"/>
</dbReference>
<dbReference type="Gene3D" id="3.30.479.30">
    <property type="entry name" value="Band 7 domain"/>
    <property type="match status" value="1"/>
</dbReference>
<evidence type="ECO:0000256" key="3">
    <source>
        <dbReference type="ARBA" id="ARBA00007161"/>
    </source>
</evidence>
<dbReference type="AlphaFoldDB" id="A0A2U8DZD4"/>
<gene>
    <name evidence="10" type="ORF">CKA38_00305</name>
</gene>
<evidence type="ECO:0000256" key="2">
    <source>
        <dbReference type="ARBA" id="ARBA00004236"/>
    </source>
</evidence>